<name>A0A6P9EET2_JUGRE</name>
<reference evidence="12" key="1">
    <citation type="submission" date="2025-08" db="UniProtKB">
        <authorList>
            <consortium name="RefSeq"/>
        </authorList>
    </citation>
    <scope>IDENTIFICATION</scope>
    <source>
        <tissue evidence="12">Leaves</tissue>
    </source>
</reference>
<dbReference type="Pfam" id="PF08284">
    <property type="entry name" value="RVP_2"/>
    <property type="match status" value="1"/>
</dbReference>
<dbReference type="KEGG" id="jre:118348438"/>
<protein>
    <submittedName>
        <fullName evidence="12">Uncharacterized protein LOC118348438</fullName>
    </submittedName>
</protein>
<sequence>MAEGTRSYAQIVDSMNHLRQQQECQQKQIEDAICLLLKQQEAARLERETQDKKIQEVLQQISEISCHDSKDPGNRRQDNQDQHMRHRHEDMEDDTGDVNQRELVNRGFVRGIKLDFPRFRGGNPSPWIYRANQYFLYHQVPPSQRIFIASFHMDDEALVWFQDASEAGTFLSWEDFIKAVQIRFGSTPYDDPMESLTRLKQVSTVNDYKYEFEILSNRIRGLSEKNKLSCFLSGLRDEIRLPVRMLNPLSLNDAFGLAKIQEQYVVSIRRPWRNSLTDSSKFSPESNLLMFGQTPSLLGAPRVSPLPRLPYHKVSESQMVERRRKGLCYFCDDKWQPGHKCARPKLFLLEGMEFGESSGEENVDATGELVVEPVEVEAEMASISLQSNVGEGGPKTMRLMACIGKKKLIILIDTGSTHNFVDTVAAARCKLHVQLGQTISVKVANGQLIESTGKCVAVPLSIQSIPFTVDFLTLPLGGCDAVLGIQWLSTLSPILWDFVNMSMQFQCNGQEISLKGLTVPQSNLIDDEESFETFGCGSKGIFLQIVACSSIELPSLQNVQVQQLLQQYKEVFNEPTGLPPNRSHDHKINLKQDISAISVRPYRYPFYQKAEIEKIVKEHLNSGVIRPSQSPFSSPVLLVRKSDGTWRMCIDYRALNEATIKDKYPIPVVDELLDELSGSTIFSKLDLRAGYHQIRMRDEDIPKTAFRTHEGHYEFLVMPFGLTNAPSTFQGLMNEVFKPFLR</sequence>
<dbReference type="PANTHER" id="PTHR24559">
    <property type="entry name" value="TRANSPOSON TY3-I GAG-POL POLYPROTEIN"/>
    <property type="match status" value="1"/>
</dbReference>
<dbReference type="InterPro" id="IPR043502">
    <property type="entry name" value="DNA/RNA_pol_sf"/>
</dbReference>
<evidence type="ECO:0000256" key="5">
    <source>
        <dbReference type="ARBA" id="ARBA00022759"/>
    </source>
</evidence>
<keyword evidence="3" id="KW-0548">Nucleotidyltransferase</keyword>
<evidence type="ECO:0000313" key="11">
    <source>
        <dbReference type="Proteomes" id="UP000235220"/>
    </source>
</evidence>
<dbReference type="Gene3D" id="2.40.70.10">
    <property type="entry name" value="Acid Proteases"/>
    <property type="match status" value="1"/>
</dbReference>
<evidence type="ECO:0000256" key="7">
    <source>
        <dbReference type="ARBA" id="ARBA00022918"/>
    </source>
</evidence>
<evidence type="ECO:0000256" key="2">
    <source>
        <dbReference type="ARBA" id="ARBA00022679"/>
    </source>
</evidence>
<dbReference type="Proteomes" id="UP000235220">
    <property type="component" value="Chromosome 5"/>
</dbReference>
<dbReference type="InterPro" id="IPR053134">
    <property type="entry name" value="RNA-dir_DNA_polymerase"/>
</dbReference>
<gene>
    <name evidence="12" type="primary">LOC118348438</name>
</gene>
<evidence type="ECO:0000256" key="1">
    <source>
        <dbReference type="ARBA" id="ARBA00022670"/>
    </source>
</evidence>
<dbReference type="SUPFAM" id="SSF56672">
    <property type="entry name" value="DNA/RNA polymerases"/>
    <property type="match status" value="1"/>
</dbReference>
<dbReference type="GO" id="GO:0006508">
    <property type="term" value="P:proteolysis"/>
    <property type="evidence" value="ECO:0007669"/>
    <property type="project" value="UniProtKB-KW"/>
</dbReference>
<dbReference type="PANTHER" id="PTHR24559:SF448">
    <property type="entry name" value="RNA-DIRECTED DNA POLYMERASE"/>
    <property type="match status" value="1"/>
</dbReference>
<organism evidence="11 12">
    <name type="scientific">Juglans regia</name>
    <name type="common">English walnut</name>
    <dbReference type="NCBI Taxonomy" id="51240"/>
    <lineage>
        <taxon>Eukaryota</taxon>
        <taxon>Viridiplantae</taxon>
        <taxon>Streptophyta</taxon>
        <taxon>Embryophyta</taxon>
        <taxon>Tracheophyta</taxon>
        <taxon>Spermatophyta</taxon>
        <taxon>Magnoliopsida</taxon>
        <taxon>eudicotyledons</taxon>
        <taxon>Gunneridae</taxon>
        <taxon>Pentapetalae</taxon>
        <taxon>rosids</taxon>
        <taxon>fabids</taxon>
        <taxon>Fagales</taxon>
        <taxon>Juglandaceae</taxon>
        <taxon>Juglans</taxon>
    </lineage>
</organism>
<keyword evidence="11" id="KW-1185">Reference proteome</keyword>
<evidence type="ECO:0000256" key="4">
    <source>
        <dbReference type="ARBA" id="ARBA00022722"/>
    </source>
</evidence>
<dbReference type="GO" id="GO:0003964">
    <property type="term" value="F:RNA-directed DNA polymerase activity"/>
    <property type="evidence" value="ECO:0007669"/>
    <property type="project" value="UniProtKB-KW"/>
</dbReference>
<dbReference type="Pfam" id="PF00078">
    <property type="entry name" value="RVT_1"/>
    <property type="match status" value="1"/>
</dbReference>
<keyword evidence="5" id="KW-0255">Endonuclease</keyword>
<dbReference type="Gene3D" id="3.30.70.270">
    <property type="match status" value="1"/>
</dbReference>
<keyword evidence="7" id="KW-0695">RNA-directed DNA polymerase</keyword>
<dbReference type="CDD" id="cd01647">
    <property type="entry name" value="RT_LTR"/>
    <property type="match status" value="1"/>
</dbReference>
<dbReference type="InterPro" id="IPR045358">
    <property type="entry name" value="Ty3_capsid"/>
</dbReference>
<keyword evidence="4" id="KW-0540">Nuclease</keyword>
<dbReference type="GO" id="GO:0004519">
    <property type="term" value="F:endonuclease activity"/>
    <property type="evidence" value="ECO:0007669"/>
    <property type="project" value="UniProtKB-KW"/>
</dbReference>
<dbReference type="InterPro" id="IPR021109">
    <property type="entry name" value="Peptidase_aspartic_dom_sf"/>
</dbReference>
<dbReference type="InParanoid" id="A0A6P9EET2"/>
<evidence type="ECO:0000259" key="10">
    <source>
        <dbReference type="Pfam" id="PF19259"/>
    </source>
</evidence>
<evidence type="ECO:0000256" key="6">
    <source>
        <dbReference type="ARBA" id="ARBA00022801"/>
    </source>
</evidence>
<accession>A0A6P9EET2</accession>
<evidence type="ECO:0000259" key="9">
    <source>
        <dbReference type="Pfam" id="PF00078"/>
    </source>
</evidence>
<feature type="domain" description="Ty3 transposon capsid-like protein" evidence="10">
    <location>
        <begin position="138"/>
        <end position="263"/>
    </location>
</feature>
<dbReference type="InterPro" id="IPR043128">
    <property type="entry name" value="Rev_trsase/Diguanyl_cyclase"/>
</dbReference>
<feature type="region of interest" description="Disordered" evidence="8">
    <location>
        <begin position="64"/>
        <end position="97"/>
    </location>
</feature>
<evidence type="ECO:0000256" key="3">
    <source>
        <dbReference type="ARBA" id="ARBA00022695"/>
    </source>
</evidence>
<dbReference type="GO" id="GO:0008233">
    <property type="term" value="F:peptidase activity"/>
    <property type="evidence" value="ECO:0007669"/>
    <property type="project" value="UniProtKB-KW"/>
</dbReference>
<feature type="compositionally biased region" description="Basic and acidic residues" evidence="8">
    <location>
        <begin position="65"/>
        <end position="90"/>
    </location>
</feature>
<keyword evidence="6" id="KW-0378">Hydrolase</keyword>
<dbReference type="GeneID" id="118348438"/>
<dbReference type="Pfam" id="PF19259">
    <property type="entry name" value="Ty3_capsid"/>
    <property type="match status" value="1"/>
</dbReference>
<evidence type="ECO:0000313" key="12">
    <source>
        <dbReference type="RefSeq" id="XP_035545954.1"/>
    </source>
</evidence>
<dbReference type="CDD" id="cd00303">
    <property type="entry name" value="retropepsin_like"/>
    <property type="match status" value="1"/>
</dbReference>
<dbReference type="FunFam" id="3.10.10.10:FF:000007">
    <property type="entry name" value="Retrovirus-related Pol polyprotein from transposon 17.6-like Protein"/>
    <property type="match status" value="1"/>
</dbReference>
<dbReference type="InterPro" id="IPR000477">
    <property type="entry name" value="RT_dom"/>
</dbReference>
<dbReference type="AlphaFoldDB" id="A0A6P9EET2"/>
<dbReference type="Gene3D" id="3.10.10.10">
    <property type="entry name" value="HIV Type 1 Reverse Transcriptase, subunit A, domain 1"/>
    <property type="match status" value="1"/>
</dbReference>
<keyword evidence="1" id="KW-0645">Protease</keyword>
<feature type="domain" description="Reverse transcriptase" evidence="9">
    <location>
        <begin position="639"/>
        <end position="740"/>
    </location>
</feature>
<dbReference type="RefSeq" id="XP_035545954.1">
    <property type="nucleotide sequence ID" value="XM_035690061.1"/>
</dbReference>
<dbReference type="SUPFAM" id="SSF50630">
    <property type="entry name" value="Acid proteases"/>
    <property type="match status" value="1"/>
</dbReference>
<evidence type="ECO:0000256" key="8">
    <source>
        <dbReference type="SAM" id="MobiDB-lite"/>
    </source>
</evidence>
<keyword evidence="2" id="KW-0808">Transferase</keyword>
<proteinExistence type="predicted"/>
<dbReference type="OrthoDB" id="1933597at2759"/>